<proteinExistence type="predicted"/>
<protein>
    <submittedName>
        <fullName evidence="1">Uncharacterized protein</fullName>
    </submittedName>
</protein>
<reference evidence="1" key="1">
    <citation type="submission" date="2014-12" db="EMBL/GenBank/DDBJ databases">
        <title>Insight into the proteome of Arion vulgaris.</title>
        <authorList>
            <person name="Aradska J."/>
            <person name="Bulat T."/>
            <person name="Smidak R."/>
            <person name="Sarate P."/>
            <person name="Gangsoo J."/>
            <person name="Sialana F."/>
            <person name="Bilban M."/>
            <person name="Lubec G."/>
        </authorList>
    </citation>
    <scope>NUCLEOTIDE SEQUENCE</scope>
    <source>
        <tissue evidence="1">Skin</tissue>
    </source>
</reference>
<organism evidence="1">
    <name type="scientific">Arion vulgaris</name>
    <dbReference type="NCBI Taxonomy" id="1028688"/>
    <lineage>
        <taxon>Eukaryota</taxon>
        <taxon>Metazoa</taxon>
        <taxon>Spiralia</taxon>
        <taxon>Lophotrochozoa</taxon>
        <taxon>Mollusca</taxon>
        <taxon>Gastropoda</taxon>
        <taxon>Heterobranchia</taxon>
        <taxon>Euthyneura</taxon>
        <taxon>Panpulmonata</taxon>
        <taxon>Eupulmonata</taxon>
        <taxon>Stylommatophora</taxon>
        <taxon>Helicina</taxon>
        <taxon>Arionoidea</taxon>
        <taxon>Arionidae</taxon>
        <taxon>Arion</taxon>
    </lineage>
</organism>
<gene>
    <name evidence="1" type="primary">ORF83045</name>
</gene>
<sequence length="88" mass="10136">MRKTKGILLHAKFVMIELNDQGLTNVDIAELLGPHGEARTDDLLLIEEQRKRFCDEEFNADESSALLRKMTAREMKEANQSFKMNNLI</sequence>
<evidence type="ECO:0000313" key="1">
    <source>
        <dbReference type="EMBL" id="CEK72573.1"/>
    </source>
</evidence>
<dbReference type="EMBL" id="HACG01025708">
    <property type="protein sequence ID" value="CEK72573.1"/>
    <property type="molecule type" value="Transcribed_RNA"/>
</dbReference>
<accession>A0A0B6ZVH2</accession>
<name>A0A0B6ZVH2_9EUPU</name>
<dbReference type="AlphaFoldDB" id="A0A0B6ZVH2"/>